<accession>A0A225VK34</accession>
<evidence type="ECO:0000313" key="3">
    <source>
        <dbReference type="Proteomes" id="UP000198211"/>
    </source>
</evidence>
<protein>
    <submittedName>
        <fullName evidence="2">RxLR effector protein</fullName>
    </submittedName>
</protein>
<sequence>MRLILSVLLVLGILNKVVEATNDGKLAPSVDAKVVEQRFLRAYTSEEEERVPVLSSLAKLLKNQEVAKAEKLIAEKASFDKLLSNQVDPKHLRKALGFSKDFDYARFTGLSQERKQTLVAIINQSDEMGSKYRMLRQYETIWKKNHSS</sequence>
<evidence type="ECO:0000313" key="2">
    <source>
        <dbReference type="EMBL" id="OWZ05682.1"/>
    </source>
</evidence>
<proteinExistence type="predicted"/>
<dbReference type="EMBL" id="NBNE01004307">
    <property type="protein sequence ID" value="OWZ05682.1"/>
    <property type="molecule type" value="Genomic_DNA"/>
</dbReference>
<evidence type="ECO:0000256" key="1">
    <source>
        <dbReference type="SAM" id="SignalP"/>
    </source>
</evidence>
<dbReference type="Proteomes" id="UP000198211">
    <property type="component" value="Unassembled WGS sequence"/>
</dbReference>
<feature type="signal peptide" evidence="1">
    <location>
        <begin position="1"/>
        <end position="20"/>
    </location>
</feature>
<name>A0A225VK34_9STRA</name>
<comment type="caution">
    <text evidence="2">The sequence shown here is derived from an EMBL/GenBank/DDBJ whole genome shotgun (WGS) entry which is preliminary data.</text>
</comment>
<dbReference type="OrthoDB" id="144577at2759"/>
<feature type="chain" id="PRO_5012601309" evidence="1">
    <location>
        <begin position="21"/>
        <end position="148"/>
    </location>
</feature>
<dbReference type="AlphaFoldDB" id="A0A225VK34"/>
<organism evidence="2 3">
    <name type="scientific">Phytophthora megakarya</name>
    <dbReference type="NCBI Taxonomy" id="4795"/>
    <lineage>
        <taxon>Eukaryota</taxon>
        <taxon>Sar</taxon>
        <taxon>Stramenopiles</taxon>
        <taxon>Oomycota</taxon>
        <taxon>Peronosporomycetes</taxon>
        <taxon>Peronosporales</taxon>
        <taxon>Peronosporaceae</taxon>
        <taxon>Phytophthora</taxon>
    </lineage>
</organism>
<keyword evidence="1" id="KW-0732">Signal</keyword>
<gene>
    <name evidence="2" type="ORF">PHMEG_00022181</name>
</gene>
<keyword evidence="3" id="KW-1185">Reference proteome</keyword>
<reference evidence="3" key="1">
    <citation type="submission" date="2017-03" db="EMBL/GenBank/DDBJ databases">
        <title>Phytopthora megakarya and P. palmivora, two closely related causual agents of cacao black pod achieved similar genome size and gene model numbers by different mechanisms.</title>
        <authorList>
            <person name="Ali S."/>
            <person name="Shao J."/>
            <person name="Larry D.J."/>
            <person name="Kronmiller B."/>
            <person name="Shen D."/>
            <person name="Strem M.D."/>
            <person name="Melnick R.L."/>
            <person name="Guiltinan M.J."/>
            <person name="Tyler B.M."/>
            <person name="Meinhardt L.W."/>
            <person name="Bailey B.A."/>
        </authorList>
    </citation>
    <scope>NUCLEOTIDE SEQUENCE [LARGE SCALE GENOMIC DNA]</scope>
    <source>
        <strain evidence="3">zdho120</strain>
    </source>
</reference>